<keyword evidence="3" id="KW-1185">Reference proteome</keyword>
<dbReference type="InterPro" id="IPR036047">
    <property type="entry name" value="F-box-like_dom_sf"/>
</dbReference>
<comment type="caution">
    <text evidence="2">The sequence shown here is derived from an EMBL/GenBank/DDBJ whole genome shotgun (WGS) entry which is preliminary data.</text>
</comment>
<dbReference type="Proteomes" id="UP000790347">
    <property type="component" value="Unassembled WGS sequence"/>
</dbReference>
<dbReference type="InterPro" id="IPR056622">
    <property type="entry name" value="ARM_FBXO47"/>
</dbReference>
<sequence length="494" mass="58057">MIADLKISMMNQSGIKRKFSTNSSSIKQTISETIETDMIVTNNNKKIALLPYEIPLYTGIKDNIDRPEYENDQKQIIGYFCLLPEEIMIKIFRLLSIEELSLMAMTNSKIRNFIIQFFLFSHPGYVFLIRASQFNTIDIYEPRFIFESQKLFSRIGLLIKRSTFLFRTNDRIDMMIHIMEFSYGIPSIRLLSNHDYAHFKLTIKCYSKLMNTFIKGWRDFECEKMFQKLKDVCQIDLQIGKILKNTLGSKQKQELLVRNFFRMIFAHPHDSLNNLKEKIGWLMKTVNVYTLSEMARLFIVIFGPLVTVNNNFHNLSLPYIAWWDLTESNFTERSFEDLGLTLYFLYLKSDEFSYSKDFLIDLVDRIIMTPTRWTAMNVSEMLYYAGYELTLTFFGKKIKEGYIEDVATQLCHLNVVTYKNTKDLTTIAKIIEILVNENGFELIQKLPDAFSAAFFDVEIMSDEDQIEIYEISDIIESQLELMKIALLKCNQNHH</sequence>
<feature type="domain" description="FBXO47 ARM repeats region" evidence="1">
    <location>
        <begin position="237"/>
        <end position="427"/>
    </location>
</feature>
<dbReference type="EMBL" id="ASGP02000009">
    <property type="protein sequence ID" value="KAH9491238.1"/>
    <property type="molecule type" value="Genomic_DNA"/>
</dbReference>
<accession>A0A922HMY5</accession>
<dbReference type="AlphaFoldDB" id="A0A922HMY5"/>
<reference evidence="2" key="2">
    <citation type="journal article" date="2022" name="Res Sq">
        <title>Comparative Genomics Reveals Insights into the Divergent Evolution of Astigmatic Mites and Household Pest Adaptations.</title>
        <authorList>
            <person name="Xiong Q."/>
            <person name="Wan A.T.-Y."/>
            <person name="Liu X.-Y."/>
            <person name="Fung C.S.-H."/>
            <person name="Xiao X."/>
            <person name="Malainual N."/>
            <person name="Hou J."/>
            <person name="Wang L."/>
            <person name="Wang M."/>
            <person name="Yang K."/>
            <person name="Cui Y."/>
            <person name="Leung E."/>
            <person name="Nong W."/>
            <person name="Shin S.-K."/>
            <person name="Au S."/>
            <person name="Jeong K.Y."/>
            <person name="Chew F.T."/>
            <person name="Hui J."/>
            <person name="Leung T.F."/>
            <person name="Tungtrongchitr A."/>
            <person name="Zhong N."/>
            <person name="Liu Z."/>
            <person name="Tsui S."/>
        </authorList>
    </citation>
    <scope>NUCLEOTIDE SEQUENCE</scope>
    <source>
        <strain evidence="2">Derf</strain>
        <tissue evidence="2">Whole organism</tissue>
    </source>
</reference>
<evidence type="ECO:0000313" key="3">
    <source>
        <dbReference type="Proteomes" id="UP000790347"/>
    </source>
</evidence>
<dbReference type="SUPFAM" id="SSF81383">
    <property type="entry name" value="F-box domain"/>
    <property type="match status" value="1"/>
</dbReference>
<dbReference type="InterPro" id="IPR038946">
    <property type="entry name" value="FBXO47"/>
</dbReference>
<dbReference type="PANTHER" id="PTHR34098:SF1">
    <property type="entry name" value="F-BOX ONLY PROTEIN 47"/>
    <property type="match status" value="1"/>
</dbReference>
<protein>
    <submittedName>
        <fullName evidence="2">F-box only protein 47</fullName>
    </submittedName>
</protein>
<reference evidence="2" key="1">
    <citation type="submission" date="2013-05" db="EMBL/GenBank/DDBJ databases">
        <authorList>
            <person name="Yim A.K.Y."/>
            <person name="Chan T.F."/>
            <person name="Ji K.M."/>
            <person name="Liu X.Y."/>
            <person name="Zhou J.W."/>
            <person name="Li R.Q."/>
            <person name="Yang K.Y."/>
            <person name="Li J."/>
            <person name="Li M."/>
            <person name="Law P.T.W."/>
            <person name="Wu Y.L."/>
            <person name="Cai Z.L."/>
            <person name="Qin H."/>
            <person name="Bao Y."/>
            <person name="Leung R.K.K."/>
            <person name="Ng P.K.S."/>
            <person name="Zou J."/>
            <person name="Zhong X.J."/>
            <person name="Ran P.X."/>
            <person name="Zhong N.S."/>
            <person name="Liu Z.G."/>
            <person name="Tsui S.K.W."/>
        </authorList>
    </citation>
    <scope>NUCLEOTIDE SEQUENCE</scope>
    <source>
        <strain evidence="2">Derf</strain>
        <tissue evidence="2">Whole organism</tissue>
    </source>
</reference>
<evidence type="ECO:0000259" key="1">
    <source>
        <dbReference type="Pfam" id="PF24467"/>
    </source>
</evidence>
<gene>
    <name evidence="2" type="primary">FBXO47</name>
    <name evidence="2" type="ORF">DERF_015970</name>
</gene>
<dbReference type="Pfam" id="PF24467">
    <property type="entry name" value="ARM_FBXO47"/>
    <property type="match status" value="1"/>
</dbReference>
<evidence type="ECO:0000313" key="2">
    <source>
        <dbReference type="EMBL" id="KAH9491238.1"/>
    </source>
</evidence>
<proteinExistence type="predicted"/>
<dbReference type="PANTHER" id="PTHR34098">
    <property type="entry name" value="F-BOX ONLY PROTEIN 47"/>
    <property type="match status" value="1"/>
</dbReference>
<name>A0A922HMY5_DERFA</name>
<organism evidence="2 3">
    <name type="scientific">Dermatophagoides farinae</name>
    <name type="common">American house dust mite</name>
    <dbReference type="NCBI Taxonomy" id="6954"/>
    <lineage>
        <taxon>Eukaryota</taxon>
        <taxon>Metazoa</taxon>
        <taxon>Ecdysozoa</taxon>
        <taxon>Arthropoda</taxon>
        <taxon>Chelicerata</taxon>
        <taxon>Arachnida</taxon>
        <taxon>Acari</taxon>
        <taxon>Acariformes</taxon>
        <taxon>Sarcoptiformes</taxon>
        <taxon>Astigmata</taxon>
        <taxon>Psoroptidia</taxon>
        <taxon>Analgoidea</taxon>
        <taxon>Pyroglyphidae</taxon>
        <taxon>Dermatophagoidinae</taxon>
        <taxon>Dermatophagoides</taxon>
    </lineage>
</organism>